<dbReference type="Pfam" id="PF07715">
    <property type="entry name" value="Plug"/>
    <property type="match status" value="1"/>
</dbReference>
<evidence type="ECO:0000313" key="16">
    <source>
        <dbReference type="EMBL" id="TMO66550.1"/>
    </source>
</evidence>
<feature type="signal peptide" evidence="13">
    <location>
        <begin position="1"/>
        <end position="33"/>
    </location>
</feature>
<comment type="similarity">
    <text evidence="11 12">Belongs to the TonB-dependent receptor family.</text>
</comment>
<evidence type="ECO:0000256" key="6">
    <source>
        <dbReference type="ARBA" id="ARBA00023004"/>
    </source>
</evidence>
<dbReference type="CDD" id="cd01347">
    <property type="entry name" value="ligand_gated_channel"/>
    <property type="match status" value="1"/>
</dbReference>
<feature type="chain" id="PRO_5024435673" evidence="13">
    <location>
        <begin position="34"/>
        <end position="743"/>
    </location>
</feature>
<name>A0A5S3V6Z3_9GAMM</name>
<keyword evidence="9 11" id="KW-0472">Membrane</keyword>
<keyword evidence="8 12" id="KW-0798">TonB box</keyword>
<reference evidence="16 17" key="1">
    <citation type="submission" date="2018-01" db="EMBL/GenBank/DDBJ databases">
        <authorList>
            <person name="Paulsen S."/>
            <person name="Gram L.K."/>
        </authorList>
    </citation>
    <scope>NUCLEOTIDE SEQUENCE [LARGE SCALE GENOMIC DNA]</scope>
    <source>
        <strain evidence="16 17">S3790</strain>
    </source>
</reference>
<keyword evidence="2 11" id="KW-0813">Transport</keyword>
<evidence type="ECO:0000256" key="13">
    <source>
        <dbReference type="SAM" id="SignalP"/>
    </source>
</evidence>
<dbReference type="InterPro" id="IPR012910">
    <property type="entry name" value="Plug_dom"/>
</dbReference>
<organism evidence="16 17">
    <name type="scientific">Pseudoalteromonas aurantia</name>
    <dbReference type="NCBI Taxonomy" id="43654"/>
    <lineage>
        <taxon>Bacteria</taxon>
        <taxon>Pseudomonadati</taxon>
        <taxon>Pseudomonadota</taxon>
        <taxon>Gammaproteobacteria</taxon>
        <taxon>Alteromonadales</taxon>
        <taxon>Pseudoalteromonadaceae</taxon>
        <taxon>Pseudoalteromonas</taxon>
    </lineage>
</organism>
<keyword evidence="13" id="KW-0732">Signal</keyword>
<keyword evidence="5 11" id="KW-0812">Transmembrane</keyword>
<evidence type="ECO:0000259" key="14">
    <source>
        <dbReference type="Pfam" id="PF00593"/>
    </source>
</evidence>
<feature type="domain" description="TonB-dependent receptor-like beta-barrel" evidence="14">
    <location>
        <begin position="281"/>
        <end position="708"/>
    </location>
</feature>
<keyword evidence="4" id="KW-0410">Iron transport</keyword>
<evidence type="ECO:0000256" key="8">
    <source>
        <dbReference type="ARBA" id="ARBA00023077"/>
    </source>
</evidence>
<keyword evidence="7" id="KW-0406">Ion transport</keyword>
<evidence type="ECO:0000256" key="3">
    <source>
        <dbReference type="ARBA" id="ARBA00022452"/>
    </source>
</evidence>
<evidence type="ECO:0000259" key="15">
    <source>
        <dbReference type="Pfam" id="PF07715"/>
    </source>
</evidence>
<reference evidence="17" key="2">
    <citation type="submission" date="2019-06" db="EMBL/GenBank/DDBJ databases">
        <title>Co-occurence of chitin degradation, pigmentation and bioactivity in marine Pseudoalteromonas.</title>
        <authorList>
            <person name="Sonnenschein E.C."/>
            <person name="Bech P.K."/>
        </authorList>
    </citation>
    <scope>NUCLEOTIDE SEQUENCE [LARGE SCALE GENOMIC DNA]</scope>
    <source>
        <strain evidence="17">S3790</strain>
    </source>
</reference>
<dbReference type="InterPro" id="IPR000531">
    <property type="entry name" value="Beta-barrel_TonB"/>
</dbReference>
<dbReference type="PANTHER" id="PTHR32552:SF81">
    <property type="entry name" value="TONB-DEPENDENT OUTER MEMBRANE RECEPTOR"/>
    <property type="match status" value="1"/>
</dbReference>
<dbReference type="EMBL" id="PNBX01000074">
    <property type="protein sequence ID" value="TMO66550.1"/>
    <property type="molecule type" value="Genomic_DNA"/>
</dbReference>
<feature type="domain" description="TonB-dependent receptor plug" evidence="15">
    <location>
        <begin position="59"/>
        <end position="168"/>
    </location>
</feature>
<evidence type="ECO:0000256" key="11">
    <source>
        <dbReference type="PROSITE-ProRule" id="PRU01360"/>
    </source>
</evidence>
<gene>
    <name evidence="16" type="ORF">CWC19_15935</name>
</gene>
<proteinExistence type="inferred from homology"/>
<evidence type="ECO:0000256" key="1">
    <source>
        <dbReference type="ARBA" id="ARBA00004571"/>
    </source>
</evidence>
<dbReference type="PROSITE" id="PS52016">
    <property type="entry name" value="TONB_DEPENDENT_REC_3"/>
    <property type="match status" value="1"/>
</dbReference>
<protein>
    <submittedName>
        <fullName evidence="16">TonB-dependent receptor</fullName>
    </submittedName>
</protein>
<comment type="caution">
    <text evidence="16">The sequence shown here is derived from an EMBL/GenBank/DDBJ whole genome shotgun (WGS) entry which is preliminary data.</text>
</comment>
<comment type="subcellular location">
    <subcellularLocation>
        <location evidence="1 11">Cell outer membrane</location>
        <topology evidence="1 11">Multi-pass membrane protein</topology>
    </subcellularLocation>
</comment>
<evidence type="ECO:0000256" key="2">
    <source>
        <dbReference type="ARBA" id="ARBA00022448"/>
    </source>
</evidence>
<dbReference type="Pfam" id="PF00593">
    <property type="entry name" value="TonB_dep_Rec_b-barrel"/>
    <property type="match status" value="1"/>
</dbReference>
<dbReference type="AlphaFoldDB" id="A0A5S3V6Z3"/>
<dbReference type="GO" id="GO:0006826">
    <property type="term" value="P:iron ion transport"/>
    <property type="evidence" value="ECO:0007669"/>
    <property type="project" value="UniProtKB-KW"/>
</dbReference>
<evidence type="ECO:0000256" key="4">
    <source>
        <dbReference type="ARBA" id="ARBA00022496"/>
    </source>
</evidence>
<keyword evidence="6" id="KW-0408">Iron</keyword>
<keyword evidence="16" id="KW-0675">Receptor</keyword>
<keyword evidence="3 11" id="KW-1134">Transmembrane beta strand</keyword>
<evidence type="ECO:0000256" key="10">
    <source>
        <dbReference type="ARBA" id="ARBA00023237"/>
    </source>
</evidence>
<evidence type="ECO:0000256" key="7">
    <source>
        <dbReference type="ARBA" id="ARBA00023065"/>
    </source>
</evidence>
<evidence type="ECO:0000313" key="17">
    <source>
        <dbReference type="Proteomes" id="UP000307217"/>
    </source>
</evidence>
<dbReference type="GO" id="GO:0009279">
    <property type="term" value="C:cell outer membrane"/>
    <property type="evidence" value="ECO:0007669"/>
    <property type="project" value="UniProtKB-SubCell"/>
</dbReference>
<evidence type="ECO:0000256" key="9">
    <source>
        <dbReference type="ARBA" id="ARBA00023136"/>
    </source>
</evidence>
<evidence type="ECO:0000256" key="12">
    <source>
        <dbReference type="RuleBase" id="RU003357"/>
    </source>
</evidence>
<keyword evidence="10 11" id="KW-0998">Cell outer membrane</keyword>
<dbReference type="OrthoDB" id="9758929at2"/>
<dbReference type="SUPFAM" id="SSF56935">
    <property type="entry name" value="Porins"/>
    <property type="match status" value="1"/>
</dbReference>
<dbReference type="PANTHER" id="PTHR32552">
    <property type="entry name" value="FERRICHROME IRON RECEPTOR-RELATED"/>
    <property type="match status" value="1"/>
</dbReference>
<accession>A0A5S3V6Z3</accession>
<dbReference type="Gene3D" id="2.40.170.20">
    <property type="entry name" value="TonB-dependent receptor, beta-barrel domain"/>
    <property type="match status" value="1"/>
</dbReference>
<sequence>MTHGKLTVARNFSPVAAATAFALASLVAAPVMAEEVAAKKESKIEAITVTATKRSQVIYEVPIAMSAFSGDDLAAQGIADITDVGKFVPNLNITGFSAGHNSSANPFIRGIGLQDHLITTDPGVSVYVDGVYLGRQVGQNWNLANIERIEVLRGPQGTLYGRNSIGGAINIITKQPGQEAVTKMSAEVGTRGRLKGSIFTNQAVSDDLAFNFNLGFNRRGGLGEFINLPNAEYDVGENQEFHGRFSLKYNASDDLRIVFTADANDGEGGTRPYTTLIDEMPNGRLYQNGLRNTDVAADPYDNATGTLATSKVSNKANGLSLTADYDINEDLGAKFIFSKRSSEYMAGLDDDGTKLALDHYPERGTADQTSVELQFTGYLGNVDFVTGLYWFNEEGSNRQRSDEASFNGGPTKLELDQETTSKAVFVNVGYDATDDLRLSGGVRYTEDEKSASTNVFDPVGTVYSQREWDDVSWEVASNYTFENGLNWYATVQTGYQSGQYPARPYFLIGQYFSVGGPDNPEAAAIVRANNAFMASENISAINYETGFKGQLTNDFSMSVALFNTEYDDLPYQVNVVTDSGFDTNNLIVEQTSRGIEFESTYMVTDNFTVHSSLGYMDVDVEEQNGVKPVAPLTPELTAAISPSYAFELSNSALLTTRVDVSYRDSMYGEPSYDPRRMTQIDSRTTVNFDISYAPINADWTVSLYGRNVFDERYDDARLNTGDYILLIKSNDASEFGVRYSATF</sequence>
<dbReference type="InterPro" id="IPR036942">
    <property type="entry name" value="Beta-barrel_TonB_sf"/>
</dbReference>
<dbReference type="Proteomes" id="UP000307217">
    <property type="component" value="Unassembled WGS sequence"/>
</dbReference>
<evidence type="ECO:0000256" key="5">
    <source>
        <dbReference type="ARBA" id="ARBA00022692"/>
    </source>
</evidence>
<dbReference type="InterPro" id="IPR039426">
    <property type="entry name" value="TonB-dep_rcpt-like"/>
</dbReference>
<dbReference type="RefSeq" id="WP_138592831.1">
    <property type="nucleotide sequence ID" value="NZ_PNBX01000074.1"/>
</dbReference>